<feature type="compositionally biased region" description="Polar residues" evidence="12">
    <location>
        <begin position="2291"/>
        <end position="2300"/>
    </location>
</feature>
<dbReference type="InterPro" id="IPR019787">
    <property type="entry name" value="Znf_PHD-finger"/>
</dbReference>
<dbReference type="Gene3D" id="3.40.50.300">
    <property type="entry name" value="P-loop containing nucleotide triphosphate hydrolases"/>
    <property type="match status" value="1"/>
</dbReference>
<dbReference type="Pfam" id="PF00628">
    <property type="entry name" value="PHD"/>
    <property type="match status" value="1"/>
</dbReference>
<proteinExistence type="predicted"/>
<feature type="compositionally biased region" description="Basic and acidic residues" evidence="12">
    <location>
        <begin position="71"/>
        <end position="92"/>
    </location>
</feature>
<dbReference type="PROSITE" id="PS01359">
    <property type="entry name" value="ZF_PHD_1"/>
    <property type="match status" value="1"/>
</dbReference>
<evidence type="ECO:0000256" key="1">
    <source>
        <dbReference type="ARBA" id="ARBA00004123"/>
    </source>
</evidence>
<feature type="region of interest" description="Disordered" evidence="12">
    <location>
        <begin position="2174"/>
        <end position="2300"/>
    </location>
</feature>
<feature type="compositionally biased region" description="Polar residues" evidence="12">
    <location>
        <begin position="2240"/>
        <end position="2253"/>
    </location>
</feature>
<dbReference type="GO" id="GO:0005524">
    <property type="term" value="F:ATP binding"/>
    <property type="evidence" value="ECO:0007669"/>
    <property type="project" value="UniProtKB-KW"/>
</dbReference>
<dbReference type="SMART" id="SM00298">
    <property type="entry name" value="CHROMO"/>
    <property type="match status" value="2"/>
</dbReference>
<keyword evidence="9" id="KW-0539">Nucleus</keyword>
<evidence type="ECO:0000256" key="5">
    <source>
        <dbReference type="ARBA" id="ARBA00022771"/>
    </source>
</evidence>
<evidence type="ECO:0000256" key="8">
    <source>
        <dbReference type="ARBA" id="ARBA00022840"/>
    </source>
</evidence>
<dbReference type="PROSITE" id="PS50016">
    <property type="entry name" value="ZF_PHD_2"/>
    <property type="match status" value="1"/>
</dbReference>
<dbReference type="SUPFAM" id="SSF57903">
    <property type="entry name" value="FYVE/PHD zinc finger"/>
    <property type="match status" value="1"/>
</dbReference>
<dbReference type="InterPro" id="IPR001650">
    <property type="entry name" value="Helicase_C-like"/>
</dbReference>
<dbReference type="InterPro" id="IPR013083">
    <property type="entry name" value="Znf_RING/FYVE/PHD"/>
</dbReference>
<feature type="region of interest" description="Disordered" evidence="12">
    <location>
        <begin position="2321"/>
        <end position="2395"/>
    </location>
</feature>
<feature type="compositionally biased region" description="Basic and acidic residues" evidence="12">
    <location>
        <begin position="20"/>
        <end position="29"/>
    </location>
</feature>
<organism evidence="16 17">
    <name type="scientific">Cinnamomum micranthum f. kanehirae</name>
    <dbReference type="NCBI Taxonomy" id="337451"/>
    <lineage>
        <taxon>Eukaryota</taxon>
        <taxon>Viridiplantae</taxon>
        <taxon>Streptophyta</taxon>
        <taxon>Embryophyta</taxon>
        <taxon>Tracheophyta</taxon>
        <taxon>Spermatophyta</taxon>
        <taxon>Magnoliopsida</taxon>
        <taxon>Magnoliidae</taxon>
        <taxon>Laurales</taxon>
        <taxon>Lauraceae</taxon>
        <taxon>Cinnamomum</taxon>
    </lineage>
</organism>
<protein>
    <submittedName>
        <fullName evidence="16">Helicase protein MOM1-like protein isoform X2</fullName>
    </submittedName>
</protein>
<feature type="compositionally biased region" description="Polar residues" evidence="12">
    <location>
        <begin position="2108"/>
        <end position="2119"/>
    </location>
</feature>
<feature type="coiled-coil region" evidence="11">
    <location>
        <begin position="1768"/>
        <end position="1795"/>
    </location>
</feature>
<evidence type="ECO:0000313" key="17">
    <source>
        <dbReference type="Proteomes" id="UP000283530"/>
    </source>
</evidence>
<keyword evidence="11" id="KW-0175">Coiled coil</keyword>
<dbReference type="SUPFAM" id="SSF52540">
    <property type="entry name" value="P-loop containing nucleoside triphosphate hydrolases"/>
    <property type="match status" value="2"/>
</dbReference>
<dbReference type="PROSITE" id="PS50013">
    <property type="entry name" value="CHROMO_2"/>
    <property type="match status" value="1"/>
</dbReference>
<keyword evidence="4" id="KW-0547">Nucleotide-binding</keyword>
<dbReference type="GO" id="GO:0003682">
    <property type="term" value="F:chromatin binding"/>
    <property type="evidence" value="ECO:0007669"/>
    <property type="project" value="TreeGrafter"/>
</dbReference>
<evidence type="ECO:0000256" key="12">
    <source>
        <dbReference type="SAM" id="MobiDB-lite"/>
    </source>
</evidence>
<dbReference type="SUPFAM" id="SSF54160">
    <property type="entry name" value="Chromo domain-like"/>
    <property type="match status" value="2"/>
</dbReference>
<evidence type="ECO:0000256" key="4">
    <source>
        <dbReference type="ARBA" id="ARBA00022741"/>
    </source>
</evidence>
<dbReference type="PANTHER" id="PTHR45623:SF13">
    <property type="entry name" value="HELICASE PROTEIN MOM1"/>
    <property type="match status" value="1"/>
</dbReference>
<feature type="compositionally biased region" description="Basic and acidic residues" evidence="12">
    <location>
        <begin position="2229"/>
        <end position="2239"/>
    </location>
</feature>
<sequence>MAIHHRMQIRPCSHASFLIDREGTGEKMRNSTSVSRKFKEDDTNTSNTRKSERIGIRLGGRTPVVGLVKRKREEKERMASPLRKSERGDKQRKCQLSSSSSPDSRKKKANEERSGRKEGMENRQHSNEEKLKEEGSGMVLRTKRLDARTYRASFKPQPRKVKQSGLAVKQRRVASLEDNGNFSEKHKREDELREKYIGEGVEKSVERSGSGLRASEGDNSSRFSRKRKFCAGEASESKCRDISQIPKLGDSLIQSSPDGSVARTLDDDGDSEIDCSGKRGLQNNIKDSAKTEVGCCRRGEFQSPELAPSTSSGGRALAFDVDSENLKSNPLILESDVSLTVKEASCSPETSSADDISISPSIRKSHKLIKRCDSCFKQQRVSCDSQKQEVCSCIARESPDLCERAPSKDASTEVDMLGTTENDVIVGGCFLKDTDEENLGLNVTQQSTEAQKASVHGITLSSSTSHILDRGKLDVNDTEGVNEEYAKGTKTKMSSLDIDTDNDLKFCIICKLGGELLCCDGKGCRRSYHLSCLDPPLSNVPYGVWHCLHCVKKKIEFGVHSVCKGLESIWDAREVEVSGSFGVRKEKQYLVKYKGLAHVHNHWISEKKLLQEDALLVSKFNRKHQKEKVVRWKSEWIVPQRLLQKRLLMSQRQDDEKFGRHSSDSPSCLYEWFVKWNGLGYDHATWELENAPFLSSPEGKVLIREYENRHEKAWKASDPHRADKERETSFLKLQKLPSGFHPGANNDTLNSVNKLCDYWYKRQSIVVIDYQERIMKVILFILSLQRYARLPFLLVSTPSALPVWENELAHLAPSLNVLVYSGKKNVRKCIRTVEFYEEHGRVMFEVLVSSPEDVVEDFEQLRCIGWDAIIIDECQQSRVSRHLNQIRKLTSEFRLLLHNGPIKDNVAEYLNLLNLLDSVGDGTCVDSLNLDSSDTVEALPVLKERLAKFIAYERKSDSKFVEYWVPVKLSKVQLEQYCASLLSNFVSLRSCAKNDSIGDLRDIVISLRKCCDHPYLVDISLQNTLTKGLPETEYLDVGVNASGKLQLLDKILAEMKNRGLRSIAGSGRISIGDILDDFLRQRFGPDCYERVDVGLVASKRQAALNMFNDKERGRFVFLIENRACHPSIKLSSVDTIIIFGSDWNPFIDLRSLQRIYIDSQFQQLKVFRFYSSFTVEEKVLILAKQDATLESSMRNTNRITSHMLLMWGASYLFNKLDEFHGFAIPTTGSSTSDLSLFDDVVSELLTQLPPGADTNNKNICSVILDVQTGTIYPKNFSLLGELEMQSTDEELPHVFWSKLLERRYPLWKYLSGSSQRARKKVQHFDEIIKAPEGQNNEARRKRKKVSNTTVDAVSTKTWLEDKRKVVASECEAKMPDSAMIAQGSSGSSLFCSKESPIFSVKEKKDSGGVWIDFNCLVPLKFFILCFGITRVPANIYDWHGFNVRPICDLSGLPGTQMIQSDGRRKLFDAQKSLHLLLKPAISRLCKTLQLPESVRHMVGKFLEYIMHNHRVSREPETILQAFQLSLCWMAASLLKHQLDRKSSLVLATQYLNFMCKEEEVASVYSRLKVLKKRFSPATGALQNTSQGQSTVPRNDDVARHLIEERALKTSSSNQVPDLKQERTFKSFSYNQQELEGDIREYSHSLNLSDSQLSVEQQAPDGKAENSKVVECDAVGTPLSHANENVSQNVEAYNRSIKRIHKVCAKRRRMILMKQHEEFEEFMNFWNREKEKLKKAQRLEADLISTIHDNALDKSDKLKKNDEYFARKMDELETRMETIQSEIVAKQNDARNKEKRIKKGWFDAAKNGRLPQSFFDLPFTESTFKLDSMMTGEQNRVRNVSENAKVLPEPSSDPENADATIPKPVELTVQADMSTEAAVLIPNKEPDGIYTDTVSSPMTHSIVRNRINCENEGMMGNVALKKGANAQVDKHGKVSNFDGLLSTSAPTQSWIDLHSSSPSHDKTISLQQPQLHPSTDVLSGEHNQPHASAAARSNPELDLQLQVSPLTDDPPVKCNQPVKSAATESESESAQQLQLISDVPSVKCTQPVISTNTVTEPVPVVHLQMPSSIDIPSVRPNQPDTSTVTGSTTDPVIQLEVELPLSTDAESAEFNQLDTSSIGSRSEPEARSGRHNSSQQTVVTQQNIQPKVVLEKNVEAIPLPPSTDALPAEFNQLDRSSIGSRSESESRSERHNSSQPTVVTQQNIEAMPLPPSTDALPVECNQLNTSSIGSRREPESRSEHNCSQPTVVTQQNIEATPPPPSTDALSAECNQLDTSSIGTRSEPESRSERHNSSQPTVVTQQNIEAIPLPPSTDALPVECNQLNTSSIGSGREPESRSEMHNCSQPTVVTQQNIEDIPLPPSTDALSECNQLDTSSIGSRREPESRSERHNSSQPTVAMQQNIEDIPSHLQHYNNLDSESNIQLALHASTDMPSGGIPMGDPGRTRMPSELNNIAPMTTRQFPPRYLDPFQNELAKLRFQEEQLIRMLEDKTRFSSECEKEVEEVRRKYDSLIQNEDKTFMETKQMLEVYCSKVHLNMILGEAFKIKCIDARPGGQPSRPGLSSATIQQFPVPPLPQNAWRSPRPTAPPVQVVHHSSALFSSNLLASHSNAVIPTSTVIPRVNLQSGSGLRATPPHLHPFRPSMSAPSHSPPFSGITSQASLNHPTAAQPLPSLHQPQVPSYPPGAFTGNPVARNNKDIPFWNEGIRRIRRVVNLRGDGEEGKRKDEQT</sequence>
<dbReference type="CDD" id="cd18793">
    <property type="entry name" value="SF2_C_SNF"/>
    <property type="match status" value="1"/>
</dbReference>
<feature type="compositionally biased region" description="Polar residues" evidence="12">
    <location>
        <begin position="2362"/>
        <end position="2372"/>
    </location>
</feature>
<name>A0A3S3R9W6_9MAGN</name>
<dbReference type="GO" id="GO:0005634">
    <property type="term" value="C:nucleus"/>
    <property type="evidence" value="ECO:0007669"/>
    <property type="project" value="UniProtKB-SubCell"/>
</dbReference>
<feature type="domain" description="Chromo" evidence="13">
    <location>
        <begin position="637"/>
        <end position="718"/>
    </location>
</feature>
<dbReference type="GO" id="GO:0016887">
    <property type="term" value="F:ATP hydrolysis activity"/>
    <property type="evidence" value="ECO:0007669"/>
    <property type="project" value="TreeGrafter"/>
</dbReference>
<dbReference type="InterPro" id="IPR000330">
    <property type="entry name" value="SNF2_N"/>
</dbReference>
<comment type="caution">
    <text evidence="16">The sequence shown here is derived from an EMBL/GenBank/DDBJ whole genome shotgun (WGS) entry which is preliminary data.</text>
</comment>
<keyword evidence="3" id="KW-0677">Repeat</keyword>
<dbReference type="GO" id="GO:0042393">
    <property type="term" value="F:histone binding"/>
    <property type="evidence" value="ECO:0007669"/>
    <property type="project" value="TreeGrafter"/>
</dbReference>
<dbReference type="EMBL" id="QPKB01000012">
    <property type="protein sequence ID" value="RWR96644.1"/>
    <property type="molecule type" value="Genomic_DNA"/>
</dbReference>
<feature type="region of interest" description="Disordered" evidence="12">
    <location>
        <begin position="2553"/>
        <end position="2587"/>
    </location>
</feature>
<feature type="region of interest" description="Disordered" evidence="12">
    <location>
        <begin position="2641"/>
        <end position="2691"/>
    </location>
</feature>
<keyword evidence="6" id="KW-0378">Hydrolase</keyword>
<dbReference type="Pfam" id="PF25029">
    <property type="entry name" value="MOM1"/>
    <property type="match status" value="1"/>
</dbReference>
<gene>
    <name evidence="16" type="ORF">CKAN_02604200</name>
</gene>
<dbReference type="InterPro" id="IPR027417">
    <property type="entry name" value="P-loop_NTPase"/>
</dbReference>
<dbReference type="Gene3D" id="6.10.250.1310">
    <property type="match status" value="1"/>
</dbReference>
<keyword evidence="7" id="KW-0862">Zinc</keyword>
<evidence type="ECO:0000256" key="7">
    <source>
        <dbReference type="ARBA" id="ARBA00022833"/>
    </source>
</evidence>
<dbReference type="Gene3D" id="3.30.40.10">
    <property type="entry name" value="Zinc/RING finger domain, C3HC4 (zinc finger)"/>
    <property type="match status" value="1"/>
</dbReference>
<feature type="compositionally biased region" description="Basic and acidic residues" evidence="12">
    <location>
        <begin position="2280"/>
        <end position="2290"/>
    </location>
</feature>
<feature type="compositionally biased region" description="Basic and acidic residues" evidence="12">
    <location>
        <begin position="2181"/>
        <end position="2191"/>
    </location>
</feature>
<dbReference type="InterPro" id="IPR016197">
    <property type="entry name" value="Chromo-like_dom_sf"/>
</dbReference>
<feature type="compositionally biased region" description="Polar residues" evidence="12">
    <location>
        <begin position="1972"/>
        <end position="1985"/>
    </location>
</feature>
<keyword evidence="2" id="KW-0479">Metal-binding</keyword>
<evidence type="ECO:0000313" key="16">
    <source>
        <dbReference type="EMBL" id="RWR96644.1"/>
    </source>
</evidence>
<dbReference type="InterPro" id="IPR049730">
    <property type="entry name" value="SNF2/RAD54-like_C"/>
</dbReference>
<evidence type="ECO:0000259" key="13">
    <source>
        <dbReference type="PROSITE" id="PS50013"/>
    </source>
</evidence>
<dbReference type="PROSITE" id="PS51194">
    <property type="entry name" value="HELICASE_CTER"/>
    <property type="match status" value="1"/>
</dbReference>
<feature type="compositionally biased region" description="Polar residues" evidence="12">
    <location>
        <begin position="2339"/>
        <end position="2352"/>
    </location>
</feature>
<dbReference type="InterPro" id="IPR019786">
    <property type="entry name" value="Zinc_finger_PHD-type_CS"/>
</dbReference>
<accession>A0A3S3R9W6</accession>
<feature type="compositionally biased region" description="Polar residues" evidence="12">
    <location>
        <begin position="2267"/>
        <end position="2278"/>
    </location>
</feature>
<dbReference type="Gene3D" id="3.40.50.10810">
    <property type="entry name" value="Tandem AAA-ATPase domain"/>
    <property type="match status" value="1"/>
</dbReference>
<dbReference type="GO" id="GO:0008270">
    <property type="term" value="F:zinc ion binding"/>
    <property type="evidence" value="ECO:0007669"/>
    <property type="project" value="UniProtKB-KW"/>
</dbReference>
<dbReference type="GO" id="GO:0140658">
    <property type="term" value="F:ATP-dependent chromatin remodeler activity"/>
    <property type="evidence" value="ECO:0007669"/>
    <property type="project" value="TreeGrafter"/>
</dbReference>
<dbReference type="GO" id="GO:0004386">
    <property type="term" value="F:helicase activity"/>
    <property type="evidence" value="ECO:0007669"/>
    <property type="project" value="UniProtKB-KW"/>
</dbReference>
<feature type="region of interest" description="Disordered" evidence="12">
    <location>
        <begin position="1972"/>
        <end position="2026"/>
    </location>
</feature>
<dbReference type="STRING" id="337451.A0A3S3R9W6"/>
<dbReference type="InterPro" id="IPR000953">
    <property type="entry name" value="Chromo/chromo_shadow_dom"/>
</dbReference>
<keyword evidence="8" id="KW-0067">ATP-binding</keyword>
<feature type="compositionally biased region" description="Basic and acidic residues" evidence="12">
    <location>
        <begin position="109"/>
        <end position="135"/>
    </location>
</feature>
<feature type="domain" description="Helicase C-terminal" evidence="15">
    <location>
        <begin position="1047"/>
        <end position="1204"/>
    </location>
</feature>
<dbReference type="InterPro" id="IPR056882">
    <property type="entry name" value="MOM1_dom"/>
</dbReference>
<dbReference type="GO" id="GO:0003677">
    <property type="term" value="F:DNA binding"/>
    <property type="evidence" value="ECO:0007669"/>
    <property type="project" value="TreeGrafter"/>
</dbReference>
<evidence type="ECO:0000256" key="10">
    <source>
        <dbReference type="PROSITE-ProRule" id="PRU00146"/>
    </source>
</evidence>
<dbReference type="Gene3D" id="2.40.50.40">
    <property type="match status" value="2"/>
</dbReference>
<dbReference type="CDD" id="cd15532">
    <property type="entry name" value="PHD2_CHD_II"/>
    <property type="match status" value="1"/>
</dbReference>
<feature type="region of interest" description="Disordered" evidence="12">
    <location>
        <begin position="2107"/>
        <end position="2143"/>
    </location>
</feature>
<dbReference type="Proteomes" id="UP000283530">
    <property type="component" value="Unassembled WGS sequence"/>
</dbReference>
<evidence type="ECO:0000256" key="3">
    <source>
        <dbReference type="ARBA" id="ARBA00022737"/>
    </source>
</evidence>
<evidence type="ECO:0000259" key="14">
    <source>
        <dbReference type="PROSITE" id="PS50016"/>
    </source>
</evidence>
<keyword evidence="16" id="KW-0347">Helicase</keyword>
<feature type="region of interest" description="Disordered" evidence="12">
    <location>
        <begin position="20"/>
        <end position="189"/>
    </location>
</feature>
<feature type="compositionally biased region" description="Polar residues" evidence="12">
    <location>
        <begin position="2130"/>
        <end position="2143"/>
    </location>
</feature>
<evidence type="ECO:0000256" key="6">
    <source>
        <dbReference type="ARBA" id="ARBA00022801"/>
    </source>
</evidence>
<evidence type="ECO:0000256" key="11">
    <source>
        <dbReference type="SAM" id="Coils"/>
    </source>
</evidence>
<dbReference type="InterPro" id="IPR038718">
    <property type="entry name" value="SNF2-like_sf"/>
</dbReference>
<feature type="domain" description="PHD-type" evidence="14">
    <location>
        <begin position="504"/>
        <end position="553"/>
    </location>
</feature>
<reference evidence="16 17" key="1">
    <citation type="journal article" date="2019" name="Nat. Plants">
        <title>Stout camphor tree genome fills gaps in understanding of flowering plant genome evolution.</title>
        <authorList>
            <person name="Chaw S.M."/>
            <person name="Liu Y.C."/>
            <person name="Wu Y.W."/>
            <person name="Wang H.Y."/>
            <person name="Lin C.I."/>
            <person name="Wu C.S."/>
            <person name="Ke H.M."/>
            <person name="Chang L.Y."/>
            <person name="Hsu C.Y."/>
            <person name="Yang H.T."/>
            <person name="Sudianto E."/>
            <person name="Hsu M.H."/>
            <person name="Wu K.P."/>
            <person name="Wang L.N."/>
            <person name="Leebens-Mack J.H."/>
            <person name="Tsai I.J."/>
        </authorList>
    </citation>
    <scope>NUCLEOTIDE SEQUENCE [LARGE SCALE GENOMIC DNA]</scope>
    <source>
        <strain evidence="17">cv. Chaw 1501</strain>
        <tissue evidence="16">Young leaves</tissue>
    </source>
</reference>
<dbReference type="InterPro" id="IPR001965">
    <property type="entry name" value="Znf_PHD"/>
</dbReference>
<feature type="compositionally biased region" description="Basic and acidic residues" evidence="12">
    <location>
        <begin position="2377"/>
        <end position="2389"/>
    </location>
</feature>
<dbReference type="Pfam" id="PF00176">
    <property type="entry name" value="SNF2-rel_dom"/>
    <property type="match status" value="1"/>
</dbReference>
<dbReference type="SMART" id="SM00249">
    <property type="entry name" value="PHD"/>
    <property type="match status" value="1"/>
</dbReference>
<feature type="compositionally biased region" description="Polar residues" evidence="12">
    <location>
        <begin position="2653"/>
        <end position="2664"/>
    </location>
</feature>
<evidence type="ECO:0000259" key="15">
    <source>
        <dbReference type="PROSITE" id="PS51194"/>
    </source>
</evidence>
<keyword evidence="5 10" id="KW-0863">Zinc-finger</keyword>
<dbReference type="GO" id="GO:0000785">
    <property type="term" value="C:chromatin"/>
    <property type="evidence" value="ECO:0007669"/>
    <property type="project" value="TreeGrafter"/>
</dbReference>
<evidence type="ECO:0000256" key="2">
    <source>
        <dbReference type="ARBA" id="ARBA00022723"/>
    </source>
</evidence>
<dbReference type="PANTHER" id="PTHR45623">
    <property type="entry name" value="CHROMODOMAIN-HELICASE-DNA-BINDING PROTEIN 3-RELATED-RELATED"/>
    <property type="match status" value="1"/>
</dbReference>
<dbReference type="InterPro" id="IPR011011">
    <property type="entry name" value="Znf_FYVE_PHD"/>
</dbReference>
<comment type="subcellular location">
    <subcellularLocation>
        <location evidence="1">Nucleus</location>
    </subcellularLocation>
</comment>
<keyword evidence="17" id="KW-1185">Reference proteome</keyword>
<dbReference type="OrthoDB" id="885191at2759"/>
<feature type="compositionally biased region" description="Polar residues" evidence="12">
    <location>
        <begin position="2194"/>
        <end position="2203"/>
    </location>
</feature>
<evidence type="ECO:0000256" key="9">
    <source>
        <dbReference type="ARBA" id="ARBA00023242"/>
    </source>
</evidence>